<protein>
    <submittedName>
        <fullName evidence="1">Uncharacterized protein</fullName>
    </submittedName>
</protein>
<name>A0A2W5MU75_9BACT</name>
<organism evidence="1 2">
    <name type="scientific">Micavibrio aeruginosavorus</name>
    <dbReference type="NCBI Taxonomy" id="349221"/>
    <lineage>
        <taxon>Bacteria</taxon>
        <taxon>Pseudomonadati</taxon>
        <taxon>Bdellovibrionota</taxon>
        <taxon>Bdellovibrionia</taxon>
        <taxon>Bdellovibrionales</taxon>
        <taxon>Pseudobdellovibrionaceae</taxon>
        <taxon>Micavibrio</taxon>
    </lineage>
</organism>
<proteinExistence type="predicted"/>
<dbReference type="NCBIfam" id="NF006489">
    <property type="entry name" value="PRK08913.1"/>
    <property type="match status" value="1"/>
</dbReference>
<dbReference type="EMBL" id="QFQB01000078">
    <property type="protein sequence ID" value="PZQ44772.1"/>
    <property type="molecule type" value="Genomic_DNA"/>
</dbReference>
<dbReference type="Proteomes" id="UP000249417">
    <property type="component" value="Unassembled WGS sequence"/>
</dbReference>
<reference evidence="1 2" key="1">
    <citation type="submission" date="2017-08" db="EMBL/GenBank/DDBJ databases">
        <title>Infants hospitalized years apart are colonized by the same room-sourced microbial strains.</title>
        <authorList>
            <person name="Brooks B."/>
            <person name="Olm M.R."/>
            <person name="Firek B.A."/>
            <person name="Baker R."/>
            <person name="Thomas B.C."/>
            <person name="Morowitz M.J."/>
            <person name="Banfield J.F."/>
        </authorList>
    </citation>
    <scope>NUCLEOTIDE SEQUENCE [LARGE SCALE GENOMIC DNA]</scope>
    <source>
        <strain evidence="1">S2_005_002_R2_29</strain>
    </source>
</reference>
<dbReference type="SUPFAM" id="SSF64518">
    <property type="entry name" value="Phase 1 flagellin"/>
    <property type="match status" value="1"/>
</dbReference>
<evidence type="ECO:0000313" key="2">
    <source>
        <dbReference type="Proteomes" id="UP000249417"/>
    </source>
</evidence>
<gene>
    <name evidence="1" type="ORF">DI551_09425</name>
</gene>
<evidence type="ECO:0000313" key="1">
    <source>
        <dbReference type="EMBL" id="PZQ44772.1"/>
    </source>
</evidence>
<sequence length="302" mass="32710">MAERISTYANSQSLARELMRLQTDYAKGTAQSSSGLKSDNYQGIANTTQRLLNLESDYSRITGQSESAQIALDRINSMYSSIQTLMDIATSMKNTLSGAMSGSGLDSASLQIQAQEMMSESASIMNTQQAGRYLFGGGITDTAPVDISDTDYATASAPSTADTNYYQGDDYKAKVHAADGVSITYGITADNEAFESLLRAFNLVVTNPSDETALEEAYNLFSQSFDSLNVLQTVASNQASLLNTQIDRNADELNLLDNMIEDIKNVDLADVTVKLTQIETQLEASYALTSKLLNLKLSDYLA</sequence>
<dbReference type="InterPro" id="IPR001492">
    <property type="entry name" value="Flagellin"/>
</dbReference>
<dbReference type="PANTHER" id="PTHR42792">
    <property type="entry name" value="FLAGELLIN"/>
    <property type="match status" value="1"/>
</dbReference>
<dbReference type="GO" id="GO:0009288">
    <property type="term" value="C:bacterial-type flagellum"/>
    <property type="evidence" value="ECO:0007669"/>
    <property type="project" value="InterPro"/>
</dbReference>
<dbReference type="AlphaFoldDB" id="A0A2W5MU75"/>
<dbReference type="PANTHER" id="PTHR42792:SF1">
    <property type="entry name" value="FLAGELLAR HOOK-ASSOCIATED PROTEIN 3"/>
    <property type="match status" value="1"/>
</dbReference>
<dbReference type="Gene3D" id="1.20.1330.10">
    <property type="entry name" value="f41 fragment of flagellin, N-terminal domain"/>
    <property type="match status" value="1"/>
</dbReference>
<dbReference type="GO" id="GO:0005198">
    <property type="term" value="F:structural molecule activity"/>
    <property type="evidence" value="ECO:0007669"/>
    <property type="project" value="InterPro"/>
</dbReference>
<accession>A0A2W5MU75</accession>
<comment type="caution">
    <text evidence="1">The sequence shown here is derived from an EMBL/GenBank/DDBJ whole genome shotgun (WGS) entry which is preliminary data.</text>
</comment>